<keyword evidence="2 5" id="KW-0326">Glycosidase</keyword>
<feature type="chain" id="PRO_5020520884" evidence="3">
    <location>
        <begin position="23"/>
        <end position="954"/>
    </location>
</feature>
<evidence type="ECO:0000313" key="5">
    <source>
        <dbReference type="EMBL" id="VTR40655.1"/>
    </source>
</evidence>
<dbReference type="InterPro" id="IPR000322">
    <property type="entry name" value="Glyco_hydro_31_TIM"/>
</dbReference>
<evidence type="ECO:0000313" key="6">
    <source>
        <dbReference type="Proteomes" id="UP000308196"/>
    </source>
</evidence>
<dbReference type="InterPro" id="IPR017853">
    <property type="entry name" value="GH"/>
</dbReference>
<feature type="signal peptide" evidence="3">
    <location>
        <begin position="1"/>
        <end position="22"/>
    </location>
</feature>
<dbReference type="PROSITE" id="PS51820">
    <property type="entry name" value="PA14"/>
    <property type="match status" value="1"/>
</dbReference>
<dbReference type="Gene3D" id="2.60.40.1180">
    <property type="entry name" value="Golgi alpha-mannosidase II"/>
    <property type="match status" value="2"/>
</dbReference>
<dbReference type="Gene3D" id="2.60.40.1760">
    <property type="entry name" value="glycosyl hydrolase (family 31)"/>
    <property type="match status" value="1"/>
</dbReference>
<feature type="domain" description="PA14" evidence="4">
    <location>
        <begin position="233"/>
        <end position="375"/>
    </location>
</feature>
<dbReference type="STRING" id="1123265.GCA_000686625_03930"/>
<gene>
    <name evidence="5" type="primary">yicI_3</name>
    <name evidence="5" type="ORF">NCTC11429_02372</name>
</gene>
<dbReference type="Pfam" id="PF21365">
    <property type="entry name" value="Glyco_hydro_31_3rd"/>
    <property type="match status" value="1"/>
</dbReference>
<dbReference type="GO" id="GO:0061634">
    <property type="term" value="F:alpha-D-xyloside xylohydrolase"/>
    <property type="evidence" value="ECO:0007669"/>
    <property type="project" value="UniProtKB-EC"/>
</dbReference>
<dbReference type="Gene3D" id="2.60.120.380">
    <property type="match status" value="1"/>
</dbReference>
<keyword evidence="2 5" id="KW-0378">Hydrolase</keyword>
<dbReference type="KEGG" id="stha:NCTC11429_02372"/>
<accession>A0A4U9V2G1</accession>
<dbReference type="InterPro" id="IPR011658">
    <property type="entry name" value="PA14_dom"/>
</dbReference>
<protein>
    <submittedName>
        <fullName evidence="5">Alpha-xylosidase</fullName>
        <ecNumber evidence="5">3.2.1.177</ecNumber>
    </submittedName>
</protein>
<dbReference type="Gene3D" id="3.20.20.80">
    <property type="entry name" value="Glycosidases"/>
    <property type="match status" value="1"/>
</dbReference>
<evidence type="ECO:0000256" key="2">
    <source>
        <dbReference type="RuleBase" id="RU361185"/>
    </source>
</evidence>
<dbReference type="SUPFAM" id="SSF51011">
    <property type="entry name" value="Glycosyl hydrolase domain"/>
    <property type="match status" value="1"/>
</dbReference>
<dbReference type="SUPFAM" id="SSF56988">
    <property type="entry name" value="Anthrax protective antigen"/>
    <property type="match status" value="1"/>
</dbReference>
<dbReference type="InterPro" id="IPR048395">
    <property type="entry name" value="Glyco_hydro_31_C"/>
</dbReference>
<dbReference type="RefSeq" id="WP_037533683.1">
    <property type="nucleotide sequence ID" value="NZ_JBPFQZ010000015.1"/>
</dbReference>
<evidence type="ECO:0000259" key="4">
    <source>
        <dbReference type="PROSITE" id="PS51820"/>
    </source>
</evidence>
<dbReference type="Pfam" id="PF07691">
    <property type="entry name" value="PA14"/>
    <property type="match status" value="1"/>
</dbReference>
<dbReference type="CDD" id="cd14752">
    <property type="entry name" value="GH31_N"/>
    <property type="match status" value="1"/>
</dbReference>
<dbReference type="Pfam" id="PF17137">
    <property type="entry name" value="DUF5110"/>
    <property type="match status" value="1"/>
</dbReference>
<dbReference type="AlphaFoldDB" id="A0A4U9V2G1"/>
<dbReference type="InterPro" id="IPR025887">
    <property type="entry name" value="Glyco_hydro_31_N_dom"/>
</dbReference>
<dbReference type="InterPro" id="IPR011013">
    <property type="entry name" value="Gal_mutarotase_sf_dom"/>
</dbReference>
<dbReference type="InterPro" id="IPR037524">
    <property type="entry name" value="PA14/GLEYA"/>
</dbReference>
<proteinExistence type="inferred from homology"/>
<reference evidence="5 6" key="1">
    <citation type="submission" date="2019-05" db="EMBL/GenBank/DDBJ databases">
        <authorList>
            <consortium name="Pathogen Informatics"/>
        </authorList>
    </citation>
    <scope>NUCLEOTIDE SEQUENCE [LARGE SCALE GENOMIC DNA]</scope>
    <source>
        <strain evidence="5 6">NCTC11429</strain>
    </source>
</reference>
<dbReference type="GO" id="GO:0030246">
    <property type="term" value="F:carbohydrate binding"/>
    <property type="evidence" value="ECO:0007669"/>
    <property type="project" value="InterPro"/>
</dbReference>
<dbReference type="EMBL" id="LR590484">
    <property type="protein sequence ID" value="VTR40655.1"/>
    <property type="molecule type" value="Genomic_DNA"/>
</dbReference>
<evidence type="ECO:0000256" key="1">
    <source>
        <dbReference type="ARBA" id="ARBA00007806"/>
    </source>
</evidence>
<keyword evidence="3" id="KW-0732">Signal</keyword>
<dbReference type="GO" id="GO:0005975">
    <property type="term" value="P:carbohydrate metabolic process"/>
    <property type="evidence" value="ECO:0007669"/>
    <property type="project" value="InterPro"/>
</dbReference>
<dbReference type="PANTHER" id="PTHR43863">
    <property type="entry name" value="HYDROLASE, PUTATIVE (AFU_ORTHOLOGUE AFUA_1G03140)-RELATED"/>
    <property type="match status" value="1"/>
</dbReference>
<dbReference type="SUPFAM" id="SSF74650">
    <property type="entry name" value="Galactose mutarotase-like"/>
    <property type="match status" value="1"/>
</dbReference>
<dbReference type="GeneID" id="78463089"/>
<name>A0A4U9V2G1_9SPHI</name>
<dbReference type="Pfam" id="PF01055">
    <property type="entry name" value="Glyco_hydro_31_2nd"/>
    <property type="match status" value="1"/>
</dbReference>
<organism evidence="5 6">
    <name type="scientific">Sphingobacterium thalpophilum</name>
    <dbReference type="NCBI Taxonomy" id="259"/>
    <lineage>
        <taxon>Bacteria</taxon>
        <taxon>Pseudomonadati</taxon>
        <taxon>Bacteroidota</taxon>
        <taxon>Sphingobacteriia</taxon>
        <taxon>Sphingobacteriales</taxon>
        <taxon>Sphingobacteriaceae</taxon>
        <taxon>Sphingobacterium</taxon>
    </lineage>
</organism>
<dbReference type="InterPro" id="IPR033403">
    <property type="entry name" value="DUF5110"/>
</dbReference>
<dbReference type="CDD" id="cd06591">
    <property type="entry name" value="GH31_xylosidase_XylS"/>
    <property type="match status" value="1"/>
</dbReference>
<dbReference type="InterPro" id="IPR051816">
    <property type="entry name" value="Glycosyl_Hydrolase_31"/>
</dbReference>
<evidence type="ECO:0000256" key="3">
    <source>
        <dbReference type="SAM" id="SignalP"/>
    </source>
</evidence>
<comment type="similarity">
    <text evidence="1 2">Belongs to the glycosyl hydrolase 31 family.</text>
</comment>
<dbReference type="SUPFAM" id="SSF51445">
    <property type="entry name" value="(Trans)glycosidases"/>
    <property type="match status" value="1"/>
</dbReference>
<sequence>MRKLTYALSGLMLFVIAQQGSAQVNRSSYEKTATGIKVSFKNSATSIDQDVYVDVITDKIVRVTAVPGGTAYPAQSSLTIVDSLRRQVRSLAVRPTDSTVNVLTSSLQAVVSRLNGNVEFLDLNGRPIFKEAKRNSGSFTADSYNGDSFYRINQDFIVHPDEGIYGLGQHQNAVMNYNRGKQVTLLQYNTEIGIPFFVSTNNYGVLWHNYSITKAGDVRPLLPLNAFKLFSKEGEQGWLTATYVDRNDSDKVFLSRPESIIDYGYLTDQHKFPKDIKLAASKVIYEGSLSSPYSGKHILHFKYSGYMKVWIDGELMADRWRQSWNAGTFEVEKEMAKGEQHKIRMEWIPDGGESYFTLNWQSPVPDTRKNLFSFNSEAGDAIDYYFIQGKSMDEVISGYRLLSGKAPIMPLWSFGFWQSRERYKTQTEVEAVAAEFRKRRIPVDNIVQDWSYWAENDWGSQKFDVERFPDAAAMVRKLHDQHFKIMISAWPKINEESSVYREFKDNKWIYPRNIYDGRKDWIGKGYTSTFYDPFSKGARDAFWRLLDSNLFKIGIDAWWMDASEPDIHSNIDLDERKSVFQPSIGSSVRYYNAFPLQNAKGIYEGQRATDPNKRVFILTRSFFAGQQRYAAAAWSGDIASRWHDMKDQIAGGINFSMSGTPYWTMDAGGFLVENRFHQPNATDLEEWRELNSRWYQYGSFLPLFRAHGQFPFREPFNIAPDGHPAYKSMVYAINLRYKLLSYNYSLAAKTFFEDYSMIRALAMDFPADKDGYDINDQYLWGPSLLVSPVTEKGANSRKVHFPKGVDWYDLYQGEKTKGGQDLMVPAPYERIPVFVKAGTILPVGAAIQYTDEKKQEVLDLYIYAGADGQFSLYEDEGTNYNYEKGKYSRIDIQYVDATRTLSFAKRTGTFDGMLQTRKFNVIFVHDKHAAGLDARAKKAKTISYSGDALQIKLN</sequence>
<dbReference type="Pfam" id="PF13802">
    <property type="entry name" value="Gal_mutarotas_2"/>
    <property type="match status" value="1"/>
</dbReference>
<dbReference type="EC" id="3.2.1.177" evidence="5"/>
<dbReference type="PANTHER" id="PTHR43863:SF2">
    <property type="entry name" value="MALTASE-GLUCOAMYLASE"/>
    <property type="match status" value="1"/>
</dbReference>
<dbReference type="Proteomes" id="UP000308196">
    <property type="component" value="Chromosome"/>
</dbReference>
<dbReference type="InterPro" id="IPR013780">
    <property type="entry name" value="Glyco_hydro_b"/>
</dbReference>